<feature type="compositionally biased region" description="Acidic residues" evidence="1">
    <location>
        <begin position="8"/>
        <end position="25"/>
    </location>
</feature>
<gene>
    <name evidence="2" type="ORF">IQ276_24010</name>
</gene>
<evidence type="ECO:0000256" key="1">
    <source>
        <dbReference type="SAM" id="MobiDB-lite"/>
    </source>
</evidence>
<accession>A0A8J6ZQI5</accession>
<dbReference type="AlphaFoldDB" id="A0A8J6ZQI5"/>
<protein>
    <submittedName>
        <fullName evidence="2">Uncharacterized protein</fullName>
    </submittedName>
</protein>
<dbReference type="EMBL" id="JADEXS010000404">
    <property type="protein sequence ID" value="MBE9025374.1"/>
    <property type="molecule type" value="Genomic_DNA"/>
</dbReference>
<name>A0A8J6ZQI5_DESMC</name>
<dbReference type="Proteomes" id="UP000622533">
    <property type="component" value="Unassembled WGS sequence"/>
</dbReference>
<keyword evidence="3" id="KW-1185">Reference proteome</keyword>
<evidence type="ECO:0000313" key="2">
    <source>
        <dbReference type="EMBL" id="MBE9025374.1"/>
    </source>
</evidence>
<dbReference type="RefSeq" id="WP_193920359.1">
    <property type="nucleotide sequence ID" value="NZ_JADEXS020000001.1"/>
</dbReference>
<evidence type="ECO:0000313" key="3">
    <source>
        <dbReference type="Proteomes" id="UP000622533"/>
    </source>
</evidence>
<proteinExistence type="predicted"/>
<reference evidence="2" key="1">
    <citation type="submission" date="2020-10" db="EMBL/GenBank/DDBJ databases">
        <authorList>
            <person name="Castelo-Branco R."/>
            <person name="Eusebio N."/>
            <person name="Adriana R."/>
            <person name="Vieira A."/>
            <person name="Brugerolle De Fraissinette N."/>
            <person name="Rezende De Castro R."/>
            <person name="Schneider M.P."/>
            <person name="Vasconcelos V."/>
            <person name="Leao P.N."/>
        </authorList>
    </citation>
    <scope>NUCLEOTIDE SEQUENCE</scope>
    <source>
        <strain evidence="2">LEGE 12446</strain>
    </source>
</reference>
<feature type="region of interest" description="Disordered" evidence="1">
    <location>
        <begin position="1"/>
        <end position="28"/>
    </location>
</feature>
<sequence length="105" mass="12274">MSDKFSDEIELEEDLSEEDEDEETDGNLVSDTFYIQQGQIKLVKRFTQAFTVPDNLRPIIVEGFTLAWTKAAMLDFADIQKETKETCKNNLNTFYMKALFRSYLR</sequence>
<comment type="caution">
    <text evidence="2">The sequence shown here is derived from an EMBL/GenBank/DDBJ whole genome shotgun (WGS) entry which is preliminary data.</text>
</comment>
<organism evidence="2 3">
    <name type="scientific">Desmonostoc muscorum LEGE 12446</name>
    <dbReference type="NCBI Taxonomy" id="1828758"/>
    <lineage>
        <taxon>Bacteria</taxon>
        <taxon>Bacillati</taxon>
        <taxon>Cyanobacteriota</taxon>
        <taxon>Cyanophyceae</taxon>
        <taxon>Nostocales</taxon>
        <taxon>Nostocaceae</taxon>
        <taxon>Desmonostoc</taxon>
    </lineage>
</organism>